<dbReference type="PANTHER" id="PTHR24174">
    <property type="entry name" value="ANKYRIN REPEAT AND STERILE ALPHA MOTIF DOMAIN-CONTAINING PROTEIN 1"/>
    <property type="match status" value="1"/>
</dbReference>
<dbReference type="Proteomes" id="UP001209878">
    <property type="component" value="Unassembled WGS sequence"/>
</dbReference>
<evidence type="ECO:0000313" key="5">
    <source>
        <dbReference type="Proteomes" id="UP001209878"/>
    </source>
</evidence>
<keyword evidence="2 3" id="KW-0040">ANK repeat</keyword>
<keyword evidence="1" id="KW-0677">Repeat</keyword>
<comment type="caution">
    <text evidence="4">The sequence shown here is derived from an EMBL/GenBank/DDBJ whole genome shotgun (WGS) entry which is preliminary data.</text>
</comment>
<name>A0AAD9NX86_RIDPI</name>
<reference evidence="4" key="1">
    <citation type="journal article" date="2023" name="Mol. Biol. Evol.">
        <title>Third-Generation Sequencing Reveals the Adaptive Role of the Epigenome in Three Deep-Sea Polychaetes.</title>
        <authorList>
            <person name="Perez M."/>
            <person name="Aroh O."/>
            <person name="Sun Y."/>
            <person name="Lan Y."/>
            <person name="Juniper S.K."/>
            <person name="Young C.R."/>
            <person name="Angers B."/>
            <person name="Qian P.Y."/>
        </authorList>
    </citation>
    <scope>NUCLEOTIDE SEQUENCE</scope>
    <source>
        <strain evidence="4">R07B-5</strain>
    </source>
</reference>
<feature type="repeat" description="ANK" evidence="3">
    <location>
        <begin position="69"/>
        <end position="83"/>
    </location>
</feature>
<organism evidence="4 5">
    <name type="scientific">Ridgeia piscesae</name>
    <name type="common">Tubeworm</name>
    <dbReference type="NCBI Taxonomy" id="27915"/>
    <lineage>
        <taxon>Eukaryota</taxon>
        <taxon>Metazoa</taxon>
        <taxon>Spiralia</taxon>
        <taxon>Lophotrochozoa</taxon>
        <taxon>Annelida</taxon>
        <taxon>Polychaeta</taxon>
        <taxon>Sedentaria</taxon>
        <taxon>Canalipalpata</taxon>
        <taxon>Sabellida</taxon>
        <taxon>Siboglinidae</taxon>
        <taxon>Ridgeia</taxon>
    </lineage>
</organism>
<dbReference type="InterPro" id="IPR033635">
    <property type="entry name" value="ANKS1/Caskin"/>
</dbReference>
<dbReference type="PANTHER" id="PTHR24174:SF1">
    <property type="entry name" value="IP14385P"/>
    <property type="match status" value="1"/>
</dbReference>
<dbReference type="PROSITE" id="PS50088">
    <property type="entry name" value="ANK_REPEAT"/>
    <property type="match status" value="1"/>
</dbReference>
<proteinExistence type="predicted"/>
<dbReference type="SUPFAM" id="SSF48403">
    <property type="entry name" value="Ankyrin repeat"/>
    <property type="match status" value="1"/>
</dbReference>
<dbReference type="Gene3D" id="1.25.40.20">
    <property type="entry name" value="Ankyrin repeat-containing domain"/>
    <property type="match status" value="1"/>
</dbReference>
<evidence type="ECO:0000256" key="2">
    <source>
        <dbReference type="ARBA" id="ARBA00023043"/>
    </source>
</evidence>
<accession>A0AAD9NX86</accession>
<keyword evidence="5" id="KW-1185">Reference proteome</keyword>
<dbReference type="AlphaFoldDB" id="A0AAD9NX86"/>
<evidence type="ECO:0000313" key="4">
    <source>
        <dbReference type="EMBL" id="KAK2184122.1"/>
    </source>
</evidence>
<dbReference type="InterPro" id="IPR002110">
    <property type="entry name" value="Ankyrin_rpt"/>
</dbReference>
<evidence type="ECO:0000256" key="3">
    <source>
        <dbReference type="PROSITE-ProRule" id="PRU00023"/>
    </source>
</evidence>
<dbReference type="GO" id="GO:0005829">
    <property type="term" value="C:cytosol"/>
    <property type="evidence" value="ECO:0007669"/>
    <property type="project" value="TreeGrafter"/>
</dbReference>
<dbReference type="EMBL" id="JAODUO010000282">
    <property type="protein sequence ID" value="KAK2184122.1"/>
    <property type="molecule type" value="Genomic_DNA"/>
</dbReference>
<protein>
    <submittedName>
        <fullName evidence="4">Uncharacterized protein</fullName>
    </submittedName>
</protein>
<evidence type="ECO:0000256" key="1">
    <source>
        <dbReference type="ARBA" id="ARBA00022737"/>
    </source>
</evidence>
<dbReference type="InterPro" id="IPR036770">
    <property type="entry name" value="Ankyrin_rpt-contain_sf"/>
</dbReference>
<dbReference type="PROSITE" id="PS50297">
    <property type="entry name" value="ANK_REP_REGION"/>
    <property type="match status" value="1"/>
</dbReference>
<dbReference type="Pfam" id="PF13637">
    <property type="entry name" value="Ank_4"/>
    <property type="match status" value="1"/>
</dbReference>
<sequence>MGREHDLLDAARTGNCGVIEKIVAQRHKRMGQLPLALQAPLARLIMTITLGTCFSLTRRTLNINCQDSNGDTPLHLAALNGHM</sequence>
<gene>
    <name evidence="4" type="ORF">NP493_281g02022</name>
</gene>